<dbReference type="AlphaFoldDB" id="Q9DC80"/>
<reference evidence="2" key="8">
    <citation type="journal article" date="2005" name="Science">
        <title>Antisense Transcription in the Mammalian Transcriptome.</title>
        <authorList>
            <consortium name="RIKEN Genome Exploration Research Group and Genome Science Group (Genome Network Project Core Group) and the FANTOM Consortium"/>
        </authorList>
    </citation>
    <scope>NUCLEOTIDE SEQUENCE</scope>
    <source>
        <strain evidence="2">C57BL/6J</strain>
        <tissue evidence="2">Spleen</tissue>
    </source>
</reference>
<reference evidence="2" key="1">
    <citation type="journal article" date="1999" name="Methods Enzymol.">
        <title>High-efficiency full-length cDNA cloning.</title>
        <authorList>
            <person name="Carninci P."/>
            <person name="Hayashizaki Y."/>
        </authorList>
    </citation>
    <scope>NUCLEOTIDE SEQUENCE</scope>
    <source>
        <strain evidence="2">C57BL/6J</strain>
        <tissue evidence="2">Spleen</tissue>
    </source>
</reference>
<sequence length="125" mass="13961">MAAAGLSGKPPPHSIAGSRPAFASRKRKCRGSWQLGYCFEKPACEERRERRVSASHWRSLPGDRRCSALPRRRCRHRSGRSAARACAAGGMRTLRMPRLSRRVTGTLGGVGRPREQERGQRGRRP</sequence>
<feature type="compositionally biased region" description="Basic and acidic residues" evidence="1">
    <location>
        <begin position="112"/>
        <end position="125"/>
    </location>
</feature>
<reference evidence="2" key="6">
    <citation type="journal article" date="2002" name="Nature">
        <title>Analysis of the mouse transcriptome based on functional annotation of 60,770 full-length cDNAs.</title>
        <authorList>
            <consortium name="The FANTOM Consortium and the RIKEN Genome Exploration Research Group Phase I and II Team"/>
        </authorList>
    </citation>
    <scope>NUCLEOTIDE SEQUENCE</scope>
    <source>
        <strain evidence="2">C57BL/6J</strain>
        <tissue evidence="2">Spleen</tissue>
    </source>
</reference>
<evidence type="ECO:0000313" key="3">
    <source>
        <dbReference type="MGI" id="MGI:2443162"/>
    </source>
</evidence>
<dbReference type="EMBL" id="AK003089">
    <property type="protein sequence ID" value="BAB22557.1"/>
    <property type="molecule type" value="mRNA"/>
</dbReference>
<feature type="region of interest" description="Disordered" evidence="1">
    <location>
        <begin position="1"/>
        <end position="23"/>
    </location>
</feature>
<dbReference type="AGR" id="MGI:2443162"/>
<accession>Q9DC80</accession>
<reference evidence="2" key="3">
    <citation type="journal article" date="2000" name="Genome Res.">
        <title>RIKEN integrated sequence analysis (RISA) system--384-format sequencing pipeline with 384 multicapillary sequencer.</title>
        <authorList>
            <person name="Shibata K."/>
            <person name="Itoh M."/>
            <person name="Aizawa K."/>
            <person name="Nagaoka S."/>
            <person name="Sasaki N."/>
            <person name="Carninci P."/>
            <person name="Konno H."/>
            <person name="Akiyama J."/>
            <person name="Nishi K."/>
            <person name="Kitsunai T."/>
            <person name="Tashiro H."/>
            <person name="Itoh M."/>
            <person name="Sumi N."/>
            <person name="Ishii Y."/>
            <person name="Nakamura S."/>
            <person name="Hazama M."/>
            <person name="Nishine T."/>
            <person name="Harada A."/>
            <person name="Yamamoto R."/>
            <person name="Matsumoto H."/>
            <person name="Sakaguchi S."/>
            <person name="Ikegami T."/>
            <person name="Kashiwagi K."/>
            <person name="Fujiwake S."/>
            <person name="Inoue K."/>
            <person name="Togawa Y."/>
            <person name="Izawa M."/>
            <person name="Ohara E."/>
            <person name="Watahiki M."/>
            <person name="Yoneda Y."/>
            <person name="Ishikawa T."/>
            <person name="Ozawa K."/>
            <person name="Tanaka T."/>
            <person name="Matsuura S."/>
            <person name="Kawai J."/>
            <person name="Okazaki Y."/>
            <person name="Muramatsu M."/>
            <person name="Inoue Y."/>
            <person name="Kira A."/>
            <person name="Hayashizaki Y."/>
        </authorList>
    </citation>
    <scope>NUCLEOTIDE SEQUENCE</scope>
    <source>
        <strain evidence="2">C57BL/6J</strain>
        <tissue evidence="2">Spleen</tissue>
    </source>
</reference>
<reference evidence="2" key="7">
    <citation type="journal article" date="2005" name="Science">
        <title>The Transcriptional Landscape of the Mammalian Genome.</title>
        <authorList>
            <consortium name="The FANTOM Consortium"/>
            <consortium name="Riken Genome Exploration Research Group and Genome Science Group (Genome Network Project Core Group)"/>
        </authorList>
    </citation>
    <scope>NUCLEOTIDE SEQUENCE</scope>
    <source>
        <strain evidence="2">C57BL/6J</strain>
        <tissue evidence="2">Spleen</tissue>
    </source>
</reference>
<evidence type="ECO:0000256" key="1">
    <source>
        <dbReference type="SAM" id="MobiDB-lite"/>
    </source>
</evidence>
<evidence type="ECO:0000313" key="2">
    <source>
        <dbReference type="EMBL" id="BAB22557.1"/>
    </source>
</evidence>
<name>Q9DC80_MOUSE</name>
<feature type="region of interest" description="Disordered" evidence="1">
    <location>
        <begin position="98"/>
        <end position="125"/>
    </location>
</feature>
<protein>
    <submittedName>
        <fullName evidence="2">Uncharacterized protein</fullName>
    </submittedName>
</protein>
<organism evidence="2">
    <name type="scientific">Mus musculus</name>
    <name type="common">Mouse</name>
    <dbReference type="NCBI Taxonomy" id="10090"/>
    <lineage>
        <taxon>Eukaryota</taxon>
        <taxon>Metazoa</taxon>
        <taxon>Chordata</taxon>
        <taxon>Craniata</taxon>
        <taxon>Vertebrata</taxon>
        <taxon>Euteleostomi</taxon>
        <taxon>Mammalia</taxon>
        <taxon>Eutheria</taxon>
        <taxon>Euarchontoglires</taxon>
        <taxon>Glires</taxon>
        <taxon>Rodentia</taxon>
        <taxon>Myomorpha</taxon>
        <taxon>Muroidea</taxon>
        <taxon>Muridae</taxon>
        <taxon>Murinae</taxon>
        <taxon>Mus</taxon>
        <taxon>Mus</taxon>
    </lineage>
</organism>
<dbReference type="MGI" id="MGI:2443162">
    <property type="gene designation" value="Uggt1"/>
</dbReference>
<reference evidence="2" key="5">
    <citation type="journal article" date="2001" name="Nature">
        <title>Functional annotation of a full-length mouse cDNA collection.</title>
        <authorList>
            <consortium name="The RIKEN Genome Exploration Research Group Phase II Team and the FANTOM Consortium"/>
        </authorList>
    </citation>
    <scope>NUCLEOTIDE SEQUENCE</scope>
    <source>
        <strain evidence="2">C57BL/6J</strain>
        <tissue evidence="2">Spleen</tissue>
    </source>
</reference>
<proteinExistence type="evidence at transcript level"/>
<gene>
    <name evidence="3" type="primary">Uggt1</name>
    <name evidence="3" type="synonym">Ugcgl1</name>
</gene>
<reference evidence="2" key="4">
    <citation type="submission" date="2000-07" db="EMBL/GenBank/DDBJ databases">
        <authorList>
            <person name="Adachi J."/>
            <person name="Aizawa K."/>
            <person name="Akahira S."/>
            <person name="Akimura T."/>
            <person name="Arai A."/>
            <person name="Aono H."/>
            <person name="Arakawa T."/>
            <person name="Bono H."/>
            <person name="Carninci P."/>
            <person name="Fukuda S."/>
            <person name="Fukunishi Y."/>
            <person name="Furuno M."/>
            <person name="Hanagaki T."/>
            <person name="Hara A."/>
            <person name="Hayatsu N."/>
            <person name="Hiramoto K."/>
            <person name="Hiraoka T."/>
            <person name="Hori F."/>
            <person name="Imotani K."/>
            <person name="Ishii Y."/>
            <person name="Itoh M."/>
            <person name="Izawa M."/>
            <person name="Kasukawa T."/>
            <person name="Kato H."/>
            <person name="Kawai J."/>
            <person name="Kojima Y."/>
            <person name="Konno H."/>
            <person name="Kouda M."/>
            <person name="Koya S."/>
            <person name="Kurihara C."/>
            <person name="Matsuyama T."/>
            <person name="Miyazaki A."/>
            <person name="Nishi K."/>
            <person name="Nomura K."/>
            <person name="Numazaki R."/>
            <person name="Ohno M."/>
            <person name="Okazaki Y."/>
            <person name="Okido T."/>
            <person name="Owa C."/>
            <person name="Saito H."/>
            <person name="Saito R."/>
            <person name="Sakai C."/>
            <person name="Sakai K."/>
            <person name="Sano H."/>
            <person name="Sasaki D."/>
            <person name="Shibata K."/>
            <person name="Shibata Y."/>
            <person name="Shinagawa A."/>
            <person name="Shiraki T."/>
            <person name="Sogabe Y."/>
            <person name="Suzuki H."/>
            <person name="Tagami M."/>
            <person name="Tagawa A."/>
            <person name="Takahashi F."/>
            <person name="Tanaka T."/>
            <person name="Tejima Y."/>
            <person name="Toya T."/>
            <person name="Yamamura T."/>
            <person name="Yasunishi A."/>
            <person name="Yoshida K."/>
            <person name="Yoshino M."/>
            <person name="Muramatsu M."/>
            <person name="Hayashizaki Y."/>
        </authorList>
    </citation>
    <scope>NUCLEOTIDE SEQUENCE</scope>
    <source>
        <strain evidence="2">C57BL/6J</strain>
        <tissue evidence="2">Spleen</tissue>
    </source>
</reference>
<reference evidence="2" key="2">
    <citation type="journal article" date="2000" name="Genome Res.">
        <title>Normalization and subtraction of cap-trapper-selected cDNAs to prepare full-length cDNA libraries for rapid discovery of new genes.</title>
        <authorList>
            <person name="Carninci P."/>
            <person name="Shibata Y."/>
            <person name="Hayatsu N."/>
            <person name="Sugahara Y."/>
            <person name="Shibata K."/>
            <person name="Itoh M."/>
            <person name="Konno H."/>
            <person name="Okazaki Y."/>
            <person name="Muramatsu M."/>
            <person name="Hayashizaki Y."/>
        </authorList>
    </citation>
    <scope>NUCLEOTIDE SEQUENCE</scope>
    <source>
        <strain evidence="2">C57BL/6J</strain>
        <tissue evidence="2">Spleen</tissue>
    </source>
</reference>